<gene>
    <name evidence="1" type="ORF">M9H77_19515</name>
</gene>
<accession>A0ACC0BAJ2</accession>
<evidence type="ECO:0000313" key="1">
    <source>
        <dbReference type="EMBL" id="KAI5669662.1"/>
    </source>
</evidence>
<protein>
    <submittedName>
        <fullName evidence="1">Uncharacterized protein</fullName>
    </submittedName>
</protein>
<dbReference type="EMBL" id="CM044704">
    <property type="protein sequence ID" value="KAI5669662.1"/>
    <property type="molecule type" value="Genomic_DNA"/>
</dbReference>
<sequence>MADLATKKYEQFRGQPRLPKFALPKRYDLKLKPDLDACKFSGAVDIAVDVVSETKFLVLNAAELSIDSKSVQFKSPNKVFEAVEVEMCEEDEIIVLEFGENLPIGLGLLSIVFQGTLNDRMKGFYRSVYEHNGENKNMAVTQFEPADARRCFPCWDEPACKATFKITLEVPSELVALSNMPVIEEKVNGHMKTVYYQESPIMSTYLVAVVVGLFDYLEDHTPDGIAVRVYCKVGKANQGKFALDVAVNTLGIYKEYFAVPYSLPKLDMIAIPDFAAGAMENYGLVTYRETALLYDEKHSAAANKQRVATVVAHELAHQWFGNLVTMEWWTHLWLNEGFATWVSYLAADSLFPEWQIWTQFLEESTEGLRLDGLAESHPIEVDINHAAEIDEIFDAISYRKGASVIRMLQSYLGAECFQRALAKYIKRYACSNAKTEDLWSVLQEESGEPVNQLMDSWTKQKGYPVVSVTLKDQKLEFEQSHFLLSGSPGDGQWIAPITLCCGSYDARKSFLLQSKSESLDIKDLMGAAAKPSSWIKVNVDQTSFYRVKYDENLSARLRHAIENKCLSTMDRYGILDDSYALSMACQQSLTSLLALMSAFREETEYTVLSNLISISLKVARIAADAAPELLDDIKLFFINLFRNSAERLGWDPKPDESHLNAMLRGELLTALALFGDDTTQKEAIRRFQIFLDDRNTSVLPPDLRRAVYVAVMVTVNKSNRSGYDSLLRVYRETDLSQEKTRILGSLGSCRDPEIIIEILNFLLSPEVRSQDAVHGLAISLEGREIAWKWLQDHWDNICKTYGAGFLVTRFISSVVSPFSSYEKAKEVEAFFASCMKPFIARTLKQSIERIHVNAKWVQSIQDEKNLADAVKELAYRKF</sequence>
<comment type="caution">
    <text evidence="1">The sequence shown here is derived from an EMBL/GenBank/DDBJ whole genome shotgun (WGS) entry which is preliminary data.</text>
</comment>
<name>A0ACC0BAJ2_CATRO</name>
<organism evidence="1 2">
    <name type="scientific">Catharanthus roseus</name>
    <name type="common">Madagascar periwinkle</name>
    <name type="synonym">Vinca rosea</name>
    <dbReference type="NCBI Taxonomy" id="4058"/>
    <lineage>
        <taxon>Eukaryota</taxon>
        <taxon>Viridiplantae</taxon>
        <taxon>Streptophyta</taxon>
        <taxon>Embryophyta</taxon>
        <taxon>Tracheophyta</taxon>
        <taxon>Spermatophyta</taxon>
        <taxon>Magnoliopsida</taxon>
        <taxon>eudicotyledons</taxon>
        <taxon>Gunneridae</taxon>
        <taxon>Pentapetalae</taxon>
        <taxon>asterids</taxon>
        <taxon>lamiids</taxon>
        <taxon>Gentianales</taxon>
        <taxon>Apocynaceae</taxon>
        <taxon>Rauvolfioideae</taxon>
        <taxon>Vinceae</taxon>
        <taxon>Catharanthinae</taxon>
        <taxon>Catharanthus</taxon>
    </lineage>
</organism>
<keyword evidence="2" id="KW-1185">Reference proteome</keyword>
<reference evidence="2" key="1">
    <citation type="journal article" date="2023" name="Nat. Plants">
        <title>Single-cell RNA sequencing provides a high-resolution roadmap for understanding the multicellular compartmentation of specialized metabolism.</title>
        <authorList>
            <person name="Sun S."/>
            <person name="Shen X."/>
            <person name="Li Y."/>
            <person name="Li Y."/>
            <person name="Wang S."/>
            <person name="Li R."/>
            <person name="Zhang H."/>
            <person name="Shen G."/>
            <person name="Guo B."/>
            <person name="Wei J."/>
            <person name="Xu J."/>
            <person name="St-Pierre B."/>
            <person name="Chen S."/>
            <person name="Sun C."/>
        </authorList>
    </citation>
    <scope>NUCLEOTIDE SEQUENCE [LARGE SCALE GENOMIC DNA]</scope>
</reference>
<evidence type="ECO:0000313" key="2">
    <source>
        <dbReference type="Proteomes" id="UP001060085"/>
    </source>
</evidence>
<proteinExistence type="predicted"/>
<dbReference type="Proteomes" id="UP001060085">
    <property type="component" value="Linkage Group LG04"/>
</dbReference>